<reference evidence="14 15" key="1">
    <citation type="journal article" date="2011" name="Stand. Genomic Sci.">
        <title>Complete genome sequence of Parvibaculum lavamentivorans type strain (DS-1(T)).</title>
        <authorList>
            <person name="Schleheck D."/>
            <person name="Weiss M."/>
            <person name="Pitluck S."/>
            <person name="Bruce D."/>
            <person name="Land M.L."/>
            <person name="Han S."/>
            <person name="Saunders E."/>
            <person name="Tapia R."/>
            <person name="Detter C."/>
            <person name="Brettin T."/>
            <person name="Han J."/>
            <person name="Woyke T."/>
            <person name="Goodwin L."/>
            <person name="Pennacchio L."/>
            <person name="Nolan M."/>
            <person name="Cook A.M."/>
            <person name="Kjelleberg S."/>
            <person name="Thomas T."/>
        </authorList>
    </citation>
    <scope>NUCLEOTIDE SEQUENCE [LARGE SCALE GENOMIC DNA]</scope>
    <source>
        <strain evidence="15">DS-1 / DSM 13023 / NCIMB 13966</strain>
    </source>
</reference>
<evidence type="ECO:0000259" key="13">
    <source>
        <dbReference type="Pfam" id="PF01883"/>
    </source>
</evidence>
<dbReference type="InterPro" id="IPR027417">
    <property type="entry name" value="P-loop_NTPase"/>
</dbReference>
<dbReference type="SUPFAM" id="SSF52540">
    <property type="entry name" value="P-loop containing nucleoside triphosphate hydrolases"/>
    <property type="match status" value="1"/>
</dbReference>
<dbReference type="Gene3D" id="3.30.300.130">
    <property type="entry name" value="Fe-S cluster assembly (FSCA)"/>
    <property type="match status" value="1"/>
</dbReference>
<gene>
    <name evidence="14" type="ordered locus">Plav_2457</name>
</gene>
<comment type="subunit">
    <text evidence="11">Homodimer.</text>
</comment>
<evidence type="ECO:0000313" key="14">
    <source>
        <dbReference type="EMBL" id="ABS64066.1"/>
    </source>
</evidence>
<dbReference type="GO" id="GO:0051539">
    <property type="term" value="F:4 iron, 4 sulfur cluster binding"/>
    <property type="evidence" value="ECO:0007669"/>
    <property type="project" value="UniProtKB-KW"/>
</dbReference>
<sequence>MTRVTRDDIAAALAGVTDDESGKDVMSAGIVQGLVVREGHVGFSLEVDPAKGAAKEPLRKACEYAVKQLPGVLSVTAVLTAHRGTASPAATKGHSHPHSHGGERQQRAPQGAISIPGVKAIIAVASGKGGVGKSTVAVNLALALSKLGRRVGLLDADIYGPSIPRMMGIKGKPESRDGKKLIPMKNYGIETMSIGYLVAEDAPAIWRGPMVQSALTQMMMDVEWSELDVLVVDMPPGTGDAQLTMAQRVPLAGAVIVSTPQDIALIDARKGYAMFEKTHVPVFGIVENMAYFISPGSGEKSYIFGQGGARRMAETLGCDFLGEVPLHMTIREKSDNGEPVVATAPDSEEARPFIEIARRVAMHLDMALGASARKAPSITIED</sequence>
<keyword evidence="4" id="KW-0004">4Fe-4S</keyword>
<organism evidence="14 15">
    <name type="scientific">Parvibaculum lavamentivorans (strain DS-1 / DSM 13023 / NCIMB 13966)</name>
    <dbReference type="NCBI Taxonomy" id="402881"/>
    <lineage>
        <taxon>Bacteria</taxon>
        <taxon>Pseudomonadati</taxon>
        <taxon>Pseudomonadota</taxon>
        <taxon>Alphaproteobacteria</taxon>
        <taxon>Hyphomicrobiales</taxon>
        <taxon>Parvibaculaceae</taxon>
        <taxon>Parvibaculum</taxon>
    </lineage>
</organism>
<dbReference type="Gene3D" id="3.40.50.300">
    <property type="entry name" value="P-loop containing nucleotide triphosphate hydrolases"/>
    <property type="match status" value="1"/>
</dbReference>
<evidence type="ECO:0000256" key="1">
    <source>
        <dbReference type="ARBA" id="ARBA00001966"/>
    </source>
</evidence>
<dbReference type="GO" id="GO:0032981">
    <property type="term" value="P:mitochondrial respiratory chain complex I assembly"/>
    <property type="evidence" value="ECO:0007669"/>
    <property type="project" value="UniProtKB-ARBA"/>
</dbReference>
<dbReference type="HOGENOM" id="CLU_024839_0_0_5"/>
<dbReference type="InterPro" id="IPR000808">
    <property type="entry name" value="Mrp-like_CS"/>
</dbReference>
<dbReference type="GO" id="GO:0016226">
    <property type="term" value="P:iron-sulfur cluster assembly"/>
    <property type="evidence" value="ECO:0007669"/>
    <property type="project" value="InterPro"/>
</dbReference>
<evidence type="ECO:0000313" key="15">
    <source>
        <dbReference type="Proteomes" id="UP000006377"/>
    </source>
</evidence>
<evidence type="ECO:0000256" key="4">
    <source>
        <dbReference type="ARBA" id="ARBA00022485"/>
    </source>
</evidence>
<dbReference type="EMBL" id="CP000774">
    <property type="protein sequence ID" value="ABS64066.1"/>
    <property type="molecule type" value="Genomic_DNA"/>
</dbReference>
<dbReference type="FunFam" id="3.40.50.300:FF:000709">
    <property type="entry name" value="Iron-sulfur protein NUBPL isoform X1"/>
    <property type="match status" value="1"/>
</dbReference>
<dbReference type="KEGG" id="pla:Plav_2457"/>
<keyword evidence="6 11" id="KW-0547">Nucleotide-binding</keyword>
<dbReference type="eggNOG" id="COG0489">
    <property type="taxonomic scope" value="Bacteria"/>
</dbReference>
<dbReference type="Proteomes" id="UP000006377">
    <property type="component" value="Chromosome"/>
</dbReference>
<accession>A7HVY3</accession>
<comment type="similarity">
    <text evidence="3">In the C-terminal section; belongs to the Mrp/NBP35 ATP-binding proteins family.</text>
</comment>
<evidence type="ECO:0000256" key="3">
    <source>
        <dbReference type="ARBA" id="ARBA00008205"/>
    </source>
</evidence>
<dbReference type="InterPro" id="IPR044304">
    <property type="entry name" value="NUBPL-like"/>
</dbReference>
<evidence type="ECO:0000256" key="8">
    <source>
        <dbReference type="ARBA" id="ARBA00022946"/>
    </source>
</evidence>
<protein>
    <recommendedName>
        <fullName evidence="11">Iron-sulfur cluster carrier protein</fullName>
    </recommendedName>
</protein>
<dbReference type="Pfam" id="PF10609">
    <property type="entry name" value="ParA"/>
    <property type="match status" value="1"/>
</dbReference>
<feature type="domain" description="MIP18 family-like" evidence="13">
    <location>
        <begin position="6"/>
        <end position="76"/>
    </location>
</feature>
<dbReference type="PROSITE" id="PS01215">
    <property type="entry name" value="MRP"/>
    <property type="match status" value="1"/>
</dbReference>
<dbReference type="CDD" id="cd02037">
    <property type="entry name" value="Mrp_NBP35"/>
    <property type="match status" value="1"/>
</dbReference>
<evidence type="ECO:0000256" key="2">
    <source>
        <dbReference type="ARBA" id="ARBA00007352"/>
    </source>
</evidence>
<dbReference type="RefSeq" id="WP_012111377.1">
    <property type="nucleotide sequence ID" value="NC_009719.1"/>
</dbReference>
<dbReference type="GO" id="GO:0016887">
    <property type="term" value="F:ATP hydrolysis activity"/>
    <property type="evidence" value="ECO:0007669"/>
    <property type="project" value="UniProtKB-UniRule"/>
</dbReference>
<keyword evidence="7 11" id="KW-0067">ATP-binding</keyword>
<dbReference type="InterPro" id="IPR033756">
    <property type="entry name" value="YlxH/NBP35"/>
</dbReference>
<comment type="cofactor">
    <cofactor evidence="1">
        <name>[4Fe-4S] cluster</name>
        <dbReference type="ChEBI" id="CHEBI:49883"/>
    </cofactor>
</comment>
<evidence type="ECO:0000256" key="7">
    <source>
        <dbReference type="ARBA" id="ARBA00022840"/>
    </source>
</evidence>
<evidence type="ECO:0000256" key="12">
    <source>
        <dbReference type="SAM" id="MobiDB-lite"/>
    </source>
</evidence>
<evidence type="ECO:0000256" key="5">
    <source>
        <dbReference type="ARBA" id="ARBA00022723"/>
    </source>
</evidence>
<evidence type="ECO:0000256" key="10">
    <source>
        <dbReference type="ARBA" id="ARBA00023014"/>
    </source>
</evidence>
<comment type="similarity">
    <text evidence="11">Belongs to the Mrp/NBP35 ATP-binding proteins family.</text>
</comment>
<feature type="binding site" evidence="11">
    <location>
        <begin position="127"/>
        <end position="134"/>
    </location>
    <ligand>
        <name>ATP</name>
        <dbReference type="ChEBI" id="CHEBI:30616"/>
    </ligand>
</feature>
<dbReference type="PANTHER" id="PTHR42961">
    <property type="entry name" value="IRON-SULFUR PROTEIN NUBPL"/>
    <property type="match status" value="1"/>
</dbReference>
<keyword evidence="9 11" id="KW-0408">Iron</keyword>
<comment type="similarity">
    <text evidence="2">In the N-terminal section; belongs to the MIP18 family.</text>
</comment>
<dbReference type="OrthoDB" id="9809679at2"/>
<keyword evidence="5 11" id="KW-0479">Metal-binding</keyword>
<dbReference type="HAMAP" id="MF_02040">
    <property type="entry name" value="Mrp_NBP35"/>
    <property type="match status" value="1"/>
</dbReference>
<dbReference type="InterPro" id="IPR019591">
    <property type="entry name" value="Mrp/NBP35_ATP-bd"/>
</dbReference>
<dbReference type="GO" id="GO:0140663">
    <property type="term" value="F:ATP-dependent FeS chaperone activity"/>
    <property type="evidence" value="ECO:0007669"/>
    <property type="project" value="InterPro"/>
</dbReference>
<dbReference type="GO" id="GO:0005524">
    <property type="term" value="F:ATP binding"/>
    <property type="evidence" value="ECO:0007669"/>
    <property type="project" value="UniProtKB-UniRule"/>
</dbReference>
<proteinExistence type="inferred from homology"/>
<dbReference type="InterPro" id="IPR002744">
    <property type="entry name" value="MIP18-like"/>
</dbReference>
<keyword evidence="8" id="KW-0809">Transit peptide</keyword>
<dbReference type="Pfam" id="PF01883">
    <property type="entry name" value="FeS_assembly_P"/>
    <property type="match status" value="1"/>
</dbReference>
<dbReference type="InterPro" id="IPR034904">
    <property type="entry name" value="FSCA_dom_sf"/>
</dbReference>
<comment type="function">
    <text evidence="11">Binds and transfers iron-sulfur (Fe-S) clusters to target apoproteins. Can hydrolyze ATP.</text>
</comment>
<feature type="region of interest" description="Disordered" evidence="12">
    <location>
        <begin position="85"/>
        <end position="109"/>
    </location>
</feature>
<dbReference type="GO" id="GO:0046872">
    <property type="term" value="F:metal ion binding"/>
    <property type="evidence" value="ECO:0007669"/>
    <property type="project" value="UniProtKB-KW"/>
</dbReference>
<dbReference type="STRING" id="402881.Plav_2457"/>
<dbReference type="PANTHER" id="PTHR42961:SF2">
    <property type="entry name" value="IRON-SULFUR PROTEIN NUBPL"/>
    <property type="match status" value="1"/>
</dbReference>
<dbReference type="SUPFAM" id="SSF117916">
    <property type="entry name" value="Fe-S cluster assembly (FSCA) domain-like"/>
    <property type="match status" value="1"/>
</dbReference>
<evidence type="ECO:0000256" key="9">
    <source>
        <dbReference type="ARBA" id="ARBA00023004"/>
    </source>
</evidence>
<dbReference type="NCBIfam" id="NF008669">
    <property type="entry name" value="PRK11670.1"/>
    <property type="match status" value="1"/>
</dbReference>
<keyword evidence="10 11" id="KW-0411">Iron-sulfur</keyword>
<dbReference type="AlphaFoldDB" id="A7HVY3"/>
<keyword evidence="11" id="KW-0378">Hydrolase</keyword>
<keyword evidence="15" id="KW-1185">Reference proteome</keyword>
<evidence type="ECO:0000256" key="6">
    <source>
        <dbReference type="ARBA" id="ARBA00022741"/>
    </source>
</evidence>
<evidence type="ECO:0000256" key="11">
    <source>
        <dbReference type="HAMAP-Rule" id="MF_02040"/>
    </source>
</evidence>
<name>A7HVY3_PARL1</name>